<keyword evidence="1" id="KW-1133">Transmembrane helix</keyword>
<reference evidence="2" key="1">
    <citation type="journal article" date="2022" name="Int. J. Mol. Sci.">
        <title>Draft Genome of Tanacetum Coccineum: Genomic Comparison of Closely Related Tanacetum-Family Plants.</title>
        <authorList>
            <person name="Yamashiro T."/>
            <person name="Shiraishi A."/>
            <person name="Nakayama K."/>
            <person name="Satake H."/>
        </authorList>
    </citation>
    <scope>NUCLEOTIDE SEQUENCE</scope>
</reference>
<sequence>MGDEHLSTIPEKESDEVIKSSVEDLVLIPSESEDTSDNDSECDLPFCDDSFPLDVLGGNSVTFSNPLFDSNDDFTSSDDESFPNKDVQEENFRTYSNPLFEFDDKYISSDVNPLFNEVLEDIESKGSYVSNLDEQALRVTHLSELNEDECFDPGGDEIEACLTNDLISLGIDGADFDPEGDIILLEKLLNNDISFPLPPKELHFEGLKVIKSYIPPDFEDDYYDSEGDTICLKSLLFNDTIPNLPPEVFFDHDPRSLKDEPDNTDLKSMVKVFDPRIHEKIISPTYVRLPFEDRHYFSLTFVIKIFLLFLTYLVNSLLLLSSGSEDTIFDPGISAYSFYSLEPVAYESPMMIFPFFCFCPKDKGIRGESS</sequence>
<proteinExistence type="predicted"/>
<evidence type="ECO:0000313" key="2">
    <source>
        <dbReference type="EMBL" id="GJT48025.1"/>
    </source>
</evidence>
<comment type="caution">
    <text evidence="2">The sequence shown here is derived from an EMBL/GenBank/DDBJ whole genome shotgun (WGS) entry which is preliminary data.</text>
</comment>
<dbReference type="Proteomes" id="UP001151760">
    <property type="component" value="Unassembled WGS sequence"/>
</dbReference>
<name>A0ABQ5EAV1_9ASTR</name>
<evidence type="ECO:0000313" key="3">
    <source>
        <dbReference type="Proteomes" id="UP001151760"/>
    </source>
</evidence>
<dbReference type="EMBL" id="BQNB010016118">
    <property type="protein sequence ID" value="GJT48025.1"/>
    <property type="molecule type" value="Genomic_DNA"/>
</dbReference>
<feature type="transmembrane region" description="Helical" evidence="1">
    <location>
        <begin position="296"/>
        <end position="320"/>
    </location>
</feature>
<organism evidence="2 3">
    <name type="scientific">Tanacetum coccineum</name>
    <dbReference type="NCBI Taxonomy" id="301880"/>
    <lineage>
        <taxon>Eukaryota</taxon>
        <taxon>Viridiplantae</taxon>
        <taxon>Streptophyta</taxon>
        <taxon>Embryophyta</taxon>
        <taxon>Tracheophyta</taxon>
        <taxon>Spermatophyta</taxon>
        <taxon>Magnoliopsida</taxon>
        <taxon>eudicotyledons</taxon>
        <taxon>Gunneridae</taxon>
        <taxon>Pentapetalae</taxon>
        <taxon>asterids</taxon>
        <taxon>campanulids</taxon>
        <taxon>Asterales</taxon>
        <taxon>Asteraceae</taxon>
        <taxon>Asteroideae</taxon>
        <taxon>Anthemideae</taxon>
        <taxon>Anthemidinae</taxon>
        <taxon>Tanacetum</taxon>
    </lineage>
</organism>
<evidence type="ECO:0000256" key="1">
    <source>
        <dbReference type="SAM" id="Phobius"/>
    </source>
</evidence>
<accession>A0ABQ5EAV1</accession>
<reference evidence="2" key="2">
    <citation type="submission" date="2022-01" db="EMBL/GenBank/DDBJ databases">
        <authorList>
            <person name="Yamashiro T."/>
            <person name="Shiraishi A."/>
            <person name="Satake H."/>
            <person name="Nakayama K."/>
        </authorList>
    </citation>
    <scope>NUCLEOTIDE SEQUENCE</scope>
</reference>
<protein>
    <recommendedName>
        <fullName evidence="4">Reverse transcriptase domain-containing protein</fullName>
    </recommendedName>
</protein>
<evidence type="ECO:0008006" key="4">
    <source>
        <dbReference type="Google" id="ProtNLM"/>
    </source>
</evidence>
<gene>
    <name evidence="2" type="ORF">Tco_0974182</name>
</gene>
<keyword evidence="1" id="KW-0812">Transmembrane</keyword>
<keyword evidence="3" id="KW-1185">Reference proteome</keyword>
<keyword evidence="1" id="KW-0472">Membrane</keyword>